<dbReference type="AlphaFoldDB" id="U4KWD9"/>
<sequence length="62" mass="6677">MVGSGFFGSFARTGTHFLVKAEEHSQLTTCHPPSRWVTSMPDAGKTPRPSEDVGIGTTRSDI</sequence>
<accession>U4KWD9</accession>
<reference evidence="2 3" key="1">
    <citation type="journal article" date="2013" name="PLoS Genet.">
        <title>The genome and development-dependent transcriptomes of Pyronema confluens: a window into fungal evolution.</title>
        <authorList>
            <person name="Traeger S."/>
            <person name="Altegoer F."/>
            <person name="Freitag M."/>
            <person name="Gabaldon T."/>
            <person name="Kempken F."/>
            <person name="Kumar A."/>
            <person name="Marcet-Houben M."/>
            <person name="Poggeler S."/>
            <person name="Stajich J.E."/>
            <person name="Nowrousian M."/>
        </authorList>
    </citation>
    <scope>NUCLEOTIDE SEQUENCE [LARGE SCALE GENOMIC DNA]</scope>
    <source>
        <strain evidence="3">CBS 100304</strain>
        <tissue evidence="2">Vegetative mycelium</tissue>
    </source>
</reference>
<organism evidence="2 3">
    <name type="scientific">Pyronema omphalodes (strain CBS 100304)</name>
    <name type="common">Pyronema confluens</name>
    <dbReference type="NCBI Taxonomy" id="1076935"/>
    <lineage>
        <taxon>Eukaryota</taxon>
        <taxon>Fungi</taxon>
        <taxon>Dikarya</taxon>
        <taxon>Ascomycota</taxon>
        <taxon>Pezizomycotina</taxon>
        <taxon>Pezizomycetes</taxon>
        <taxon>Pezizales</taxon>
        <taxon>Pyronemataceae</taxon>
        <taxon>Pyronema</taxon>
    </lineage>
</organism>
<evidence type="ECO:0000256" key="1">
    <source>
        <dbReference type="SAM" id="MobiDB-lite"/>
    </source>
</evidence>
<evidence type="ECO:0000313" key="2">
    <source>
        <dbReference type="EMBL" id="CCX06172.1"/>
    </source>
</evidence>
<proteinExistence type="predicted"/>
<feature type="region of interest" description="Disordered" evidence="1">
    <location>
        <begin position="29"/>
        <end position="62"/>
    </location>
</feature>
<gene>
    <name evidence="2" type="ORF">PCON_05759</name>
</gene>
<evidence type="ECO:0000313" key="3">
    <source>
        <dbReference type="Proteomes" id="UP000018144"/>
    </source>
</evidence>
<protein>
    <submittedName>
        <fullName evidence="2">Uncharacterized protein</fullName>
    </submittedName>
</protein>
<keyword evidence="3" id="KW-1185">Reference proteome</keyword>
<dbReference type="EMBL" id="HF935281">
    <property type="protein sequence ID" value="CCX06172.1"/>
    <property type="molecule type" value="Genomic_DNA"/>
</dbReference>
<dbReference type="Proteomes" id="UP000018144">
    <property type="component" value="Unassembled WGS sequence"/>
</dbReference>
<name>U4KWD9_PYROM</name>